<organism evidence="2 3">
    <name type="scientific">Hydrobacter penzbergensis</name>
    <dbReference type="NCBI Taxonomy" id="1235997"/>
    <lineage>
        <taxon>Bacteria</taxon>
        <taxon>Pseudomonadati</taxon>
        <taxon>Bacteroidota</taxon>
        <taxon>Chitinophagia</taxon>
        <taxon>Chitinophagales</taxon>
        <taxon>Chitinophagaceae</taxon>
        <taxon>Hydrobacter</taxon>
    </lineage>
</organism>
<evidence type="ECO:0000313" key="3">
    <source>
        <dbReference type="Proteomes" id="UP000198711"/>
    </source>
</evidence>
<feature type="chain" id="PRO_5036454415" evidence="1">
    <location>
        <begin position="20"/>
        <end position="293"/>
    </location>
</feature>
<accession>A0A8X8II35</accession>
<keyword evidence="1" id="KW-0732">Signal</keyword>
<gene>
    <name evidence="2" type="ORF">SAMN05444410_11551</name>
</gene>
<dbReference type="EMBL" id="FNNO01000015">
    <property type="protein sequence ID" value="SDX41273.1"/>
    <property type="molecule type" value="Genomic_DNA"/>
</dbReference>
<name>A0A8X8II35_9BACT</name>
<keyword evidence="3" id="KW-1185">Reference proteome</keyword>
<feature type="signal peptide" evidence="1">
    <location>
        <begin position="1"/>
        <end position="19"/>
    </location>
</feature>
<dbReference type="Proteomes" id="UP000198711">
    <property type="component" value="Unassembled WGS sequence"/>
</dbReference>
<dbReference type="AlphaFoldDB" id="A0A8X8II35"/>
<dbReference type="RefSeq" id="WP_139173957.1">
    <property type="nucleotide sequence ID" value="NZ_FNNO01000015.1"/>
</dbReference>
<evidence type="ECO:0000256" key="1">
    <source>
        <dbReference type="SAM" id="SignalP"/>
    </source>
</evidence>
<reference evidence="2 3" key="1">
    <citation type="submission" date="2016-10" db="EMBL/GenBank/DDBJ databases">
        <authorList>
            <person name="Varghese N."/>
            <person name="Submissions S."/>
        </authorList>
    </citation>
    <scope>NUCLEOTIDE SEQUENCE [LARGE SCALE GENOMIC DNA]</scope>
    <source>
        <strain evidence="2 3">DSM 25353</strain>
    </source>
</reference>
<proteinExistence type="predicted"/>
<sequence length="293" mass="33868">MKRTGFVCLLLLTTSLLNAQKSTNEYVQKIQGIETVIKPYATAIMESEEMPDRFRADSFFTRGLVQALRVPYSFSYPFDSLTTISKLYAPDSSFRIFTWQVMKDYSYYRQKGVIQIHTTDGSLKIFPLFDFSEFTEAPVDSVRSNRNWIGAIYYSIILKEYNHKKYYTLIGYDENDARTTKKWVEVLTFATDGSPQFGGRYFSYPNDALKPPQPAYRFCLEFKKGANAKLNYDRDLDLIIFSHLTSETGETAQKHTLVPEGSYEGFQWISGKWVYKRVVAEVDPSSKVNPPRQ</sequence>
<protein>
    <submittedName>
        <fullName evidence="2">Uncharacterized protein</fullName>
    </submittedName>
</protein>
<comment type="caution">
    <text evidence="2">The sequence shown here is derived from an EMBL/GenBank/DDBJ whole genome shotgun (WGS) entry which is preliminary data.</text>
</comment>
<evidence type="ECO:0000313" key="2">
    <source>
        <dbReference type="EMBL" id="SDX41273.1"/>
    </source>
</evidence>